<feature type="region of interest" description="Disordered" evidence="1">
    <location>
        <begin position="608"/>
        <end position="629"/>
    </location>
</feature>
<feature type="compositionally biased region" description="Polar residues" evidence="1">
    <location>
        <begin position="939"/>
        <end position="953"/>
    </location>
</feature>
<feature type="region of interest" description="Disordered" evidence="1">
    <location>
        <begin position="1145"/>
        <end position="1179"/>
    </location>
</feature>
<evidence type="ECO:0000256" key="1">
    <source>
        <dbReference type="SAM" id="MobiDB-lite"/>
    </source>
</evidence>
<protein>
    <recommendedName>
        <fullName evidence="4">Hapless 8</fullName>
    </recommendedName>
</protein>
<evidence type="ECO:0000313" key="3">
    <source>
        <dbReference type="Proteomes" id="UP001141552"/>
    </source>
</evidence>
<evidence type="ECO:0008006" key="4">
    <source>
        <dbReference type="Google" id="ProtNLM"/>
    </source>
</evidence>
<feature type="region of interest" description="Disordered" evidence="1">
    <location>
        <begin position="528"/>
        <end position="547"/>
    </location>
</feature>
<feature type="compositionally biased region" description="Polar residues" evidence="1">
    <location>
        <begin position="1465"/>
        <end position="1484"/>
    </location>
</feature>
<feature type="region of interest" description="Disordered" evidence="1">
    <location>
        <begin position="353"/>
        <end position="373"/>
    </location>
</feature>
<comment type="caution">
    <text evidence="2">The sequence shown here is derived from an EMBL/GenBank/DDBJ whole genome shotgun (WGS) entry which is preliminary data.</text>
</comment>
<accession>A0A9Q0JPG7</accession>
<feature type="compositionally biased region" description="Low complexity" evidence="1">
    <location>
        <begin position="38"/>
        <end position="50"/>
    </location>
</feature>
<feature type="region of interest" description="Disordered" evidence="1">
    <location>
        <begin position="172"/>
        <end position="229"/>
    </location>
</feature>
<gene>
    <name evidence="2" type="ORF">Tsubulata_012943</name>
</gene>
<evidence type="ECO:0000313" key="2">
    <source>
        <dbReference type="EMBL" id="KAJ4849254.1"/>
    </source>
</evidence>
<name>A0A9Q0JPG7_9ROSI</name>
<feature type="region of interest" description="Disordered" evidence="1">
    <location>
        <begin position="915"/>
        <end position="999"/>
    </location>
</feature>
<reference evidence="2" key="2">
    <citation type="journal article" date="2023" name="Plants (Basel)">
        <title>Annotation of the Turnera subulata (Passifloraceae) Draft Genome Reveals the S-Locus Evolved after the Divergence of Turneroideae from Passifloroideae in a Stepwise Manner.</title>
        <authorList>
            <person name="Henning P.M."/>
            <person name="Roalson E.H."/>
            <person name="Mir W."/>
            <person name="McCubbin A.G."/>
            <person name="Shore J.S."/>
        </authorList>
    </citation>
    <scope>NUCLEOTIDE SEQUENCE</scope>
    <source>
        <strain evidence="2">F60SS</strain>
    </source>
</reference>
<dbReference type="EMBL" id="JAKUCV010000660">
    <property type="protein sequence ID" value="KAJ4849254.1"/>
    <property type="molecule type" value="Genomic_DNA"/>
</dbReference>
<reference evidence="2" key="1">
    <citation type="submission" date="2022-02" db="EMBL/GenBank/DDBJ databases">
        <authorList>
            <person name="Henning P.M."/>
            <person name="McCubbin A.G."/>
            <person name="Shore J.S."/>
        </authorList>
    </citation>
    <scope>NUCLEOTIDE SEQUENCE</scope>
    <source>
        <strain evidence="2">F60SS</strain>
        <tissue evidence="2">Leaves</tissue>
    </source>
</reference>
<dbReference type="PANTHER" id="PTHR35767">
    <property type="entry name" value="HAPLESS PROTEIN"/>
    <property type="match status" value="1"/>
</dbReference>
<keyword evidence="3" id="KW-1185">Reference proteome</keyword>
<dbReference type="PANTHER" id="PTHR35767:SF1">
    <property type="entry name" value="HAPLESS PROTEIN"/>
    <property type="match status" value="1"/>
</dbReference>
<dbReference type="Gene3D" id="3.30.160.60">
    <property type="entry name" value="Classic Zinc Finger"/>
    <property type="match status" value="1"/>
</dbReference>
<feature type="region of interest" description="Disordered" evidence="1">
    <location>
        <begin position="427"/>
        <end position="494"/>
    </location>
</feature>
<feature type="region of interest" description="Disordered" evidence="1">
    <location>
        <begin position="1"/>
        <end position="65"/>
    </location>
</feature>
<dbReference type="OrthoDB" id="1929441at2759"/>
<feature type="compositionally biased region" description="Polar residues" evidence="1">
    <location>
        <begin position="447"/>
        <end position="464"/>
    </location>
</feature>
<feature type="compositionally biased region" description="Polar residues" evidence="1">
    <location>
        <begin position="181"/>
        <end position="210"/>
    </location>
</feature>
<feature type="compositionally biased region" description="Basic and acidic residues" evidence="1">
    <location>
        <begin position="465"/>
        <end position="480"/>
    </location>
</feature>
<feature type="compositionally biased region" description="Polar residues" evidence="1">
    <location>
        <begin position="967"/>
        <end position="982"/>
    </location>
</feature>
<dbReference type="Proteomes" id="UP001141552">
    <property type="component" value="Unassembled WGS sequence"/>
</dbReference>
<sequence length="1484" mass="161949">MLSVENPPVPDPPCACTQFPQLNTSSSSSDDDDDKKASSLNQKQQQQLDLPKPPPPLDDQQRTPLPNFSIRDYVFTARSKDIRKNWPFSLKNLQLCLKHGVKEVLPPFEPFDSVRNKSLKRCLVETDPSEKQQTISHKELSGEDNNLVVLDSSHDARLNTKLAEESCADVSSCRSGEENDFPSTTTSLSASEIESRQPSSRLETTETSLKASVEVERPGPSSVFHKAESSARAPVGKKCKLVVKFGGHSDRGSPEDIASNCSVVSETMTSKVCPVCKTFSSSSNTTLNAHIDQCLSAESTPKWTADTKVTRHRIKPRKTRLMVDIYATARHCTLEELDQRNGTSWATVSRLPAHQEEPEKVETCNEGKKQKPEVAAGDVGPVYIDSSGTKVRILSKLNDSSPVTKVREDVAARKSLKACKPGKYIAKKKKKRLAHKHQKYLKHGTHNKSFSSPMHGSQIGSSQAEGHDGEGRTSEIELKIPKQNGGSDSGTLRPWICSKRRGITKKITSQDGHQPTKRKWHVPKLYENDQSSLPDSLPADNHDQQRTNPITIGGNNDRLEMSSHGAQVNDRQDCFPRRKRVGSFVAGSRTIGKVERSLRPMKKINKQVTKGGNSLRDNHMLKPPSASRSHVPLLRKKTVDAHKDFSSNSSVKASRSSRAIVTKAMRFSSFRKNLLSASRESSAAECRPSLKQWSIFRKSQVHSVSERDDEVLAQHCEVNQQAELLDNHSGSQSEREDVNDEVCLSRSTILGMGKEARLSFASDREEALSLKSLKSGSHCYDHDERAKLVSVGVITDFDCLDSAGEPIQVHEEIVSGPYPKVYDGRSTTSLSESIDTEFYKLSNSSRAQSNSFRSVEDYEGLLCGTDPATDPTAEPNFDNDQEMFSAYEAGNGVMRQNDHMEMEMDSEVGQATIFPEVDPIPIPGPPGSFLPSPRDMSSEDFQGNSSLTSSRVHSSPDQRDMIDGESSDSPISAASTVSNSMAGGQDFRNSEPSSSAGPYAIGEKIRSSFVVTGIEPSMQKAGEVSQTINRGVERGTNDGGYFKLDRISIEKGSLSMKNDQPCCCQRKERFSQSVDLNHQESQLLRRRKMAPMMVPAVGKPIACNPIGKPIACNPNLRPSNYLDVSPEVVPLGSCPTLGSTQKMVTPVRKPAGGSVSFKDSPNTGVRYPGRGDCDSASPSGSNPILRLMGKNLMVVNKDEDASVAVEHVQSGTQNIHQISGFPTFSAGSPGNNQGQGCQPIHHMVPQGSIVFGVDPHNPVSQRFDVGLSSSFGSDHGKLPQGSAQLPSGMFRSHCADRGFSASMGLHEYKGDYNFPSQQTMLKSRLSMSPRYDMVKTTTVADHPCKRADSSSHPIREIIIIDDLPESGSRLTSDAAKYPPQVWRESQTASSGISNPTVPVYNPSCMHPAFPCYQSQEPSPFGGESPVVFPAGFHATPSGLPNASPVRWGCTPEGTVVVPRSPFTAAPSSSGHLRSTTLHYGTGFS</sequence>
<feature type="compositionally biased region" description="Pro residues" evidence="1">
    <location>
        <begin position="918"/>
        <end position="928"/>
    </location>
</feature>
<organism evidence="2 3">
    <name type="scientific">Turnera subulata</name>
    <dbReference type="NCBI Taxonomy" id="218843"/>
    <lineage>
        <taxon>Eukaryota</taxon>
        <taxon>Viridiplantae</taxon>
        <taxon>Streptophyta</taxon>
        <taxon>Embryophyta</taxon>
        <taxon>Tracheophyta</taxon>
        <taxon>Spermatophyta</taxon>
        <taxon>Magnoliopsida</taxon>
        <taxon>eudicotyledons</taxon>
        <taxon>Gunneridae</taxon>
        <taxon>Pentapetalae</taxon>
        <taxon>rosids</taxon>
        <taxon>fabids</taxon>
        <taxon>Malpighiales</taxon>
        <taxon>Passifloraceae</taxon>
        <taxon>Turnera</taxon>
    </lineage>
</organism>
<feature type="region of interest" description="Disordered" evidence="1">
    <location>
        <begin position="1462"/>
        <end position="1484"/>
    </location>
</feature>
<feature type="compositionally biased region" description="Basic residues" evidence="1">
    <location>
        <begin position="427"/>
        <end position="446"/>
    </location>
</feature>
<proteinExistence type="predicted"/>
<feature type="compositionally biased region" description="Basic and acidic residues" evidence="1">
    <location>
        <begin position="353"/>
        <end position="372"/>
    </location>
</feature>